<dbReference type="OrthoDB" id="9773948at2"/>
<sequence length="97" mass="11397">MTQDRNHLTEVKNIAEFSQNDVVLDIRTPDEQENSPLLIENVVMQQLPFYKLGSQFSQLDQSKFYLLYCDYGVMSRLQALYLREKGFSNVKVYRPSI</sequence>
<dbReference type="SUPFAM" id="SSF52821">
    <property type="entry name" value="Rhodanese/Cell cycle control phosphatase"/>
    <property type="match status" value="1"/>
</dbReference>
<dbReference type="PROSITE" id="PS50206">
    <property type="entry name" value="RHODANESE_3"/>
    <property type="match status" value="1"/>
</dbReference>
<dbReference type="CDD" id="cd00158">
    <property type="entry name" value="RHOD"/>
    <property type="match status" value="1"/>
</dbReference>
<gene>
    <name evidence="2" type="ORF">IM45_629</name>
</gene>
<dbReference type="AlphaFoldDB" id="A0A088MXV6"/>
<dbReference type="eggNOG" id="COG0607">
    <property type="taxonomic scope" value="Bacteria"/>
</dbReference>
<dbReference type="Pfam" id="PF00581">
    <property type="entry name" value="Rhodanese"/>
    <property type="match status" value="1"/>
</dbReference>
<name>A0A088MXV6_9GAMM</name>
<dbReference type="Proteomes" id="UP000067325">
    <property type="component" value="Chromosome"/>
</dbReference>
<accession>A0A088MXV6</accession>
<dbReference type="GO" id="GO:0052837">
    <property type="term" value="P:thiazole biosynthetic process"/>
    <property type="evidence" value="ECO:0007669"/>
    <property type="project" value="InterPro"/>
</dbReference>
<evidence type="ECO:0000259" key="1">
    <source>
        <dbReference type="PROSITE" id="PS50206"/>
    </source>
</evidence>
<dbReference type="EMBL" id="CP008985">
    <property type="protein sequence ID" value="AIN47190.1"/>
    <property type="molecule type" value="Genomic_DNA"/>
</dbReference>
<reference evidence="2 3" key="1">
    <citation type="journal article" date="2014" name="MBio">
        <title>Differential genome evolution between companion symbionts in an insect-bacterial symbiosis.</title>
        <authorList>
            <person name="Bennett G.M."/>
            <person name="McCutcheon J.P."/>
            <person name="MacDonald B.R."/>
            <person name="Romanovicz D."/>
            <person name="Moran N.A."/>
        </authorList>
    </citation>
    <scope>NUCLEOTIDE SEQUENCE [LARGE SCALE GENOMIC DNA]</scope>
    <source>
        <strain evidence="2 3">BGSS</strain>
    </source>
</reference>
<dbReference type="Gene3D" id="3.40.250.10">
    <property type="entry name" value="Rhodanese-like domain"/>
    <property type="match status" value="1"/>
</dbReference>
<dbReference type="InterPro" id="IPR036873">
    <property type="entry name" value="Rhodanese-like_dom_sf"/>
</dbReference>
<protein>
    <submittedName>
        <fullName evidence="2">tRNA S(4)U 4-thiouridine synthase (Former ThiI)</fullName>
    </submittedName>
</protein>
<proteinExistence type="predicted"/>
<evidence type="ECO:0000313" key="3">
    <source>
        <dbReference type="Proteomes" id="UP000067325"/>
    </source>
</evidence>
<organism evidence="2 3">
    <name type="scientific">Candidatus Palibaumannia cicadellinicola</name>
    <dbReference type="NCBI Taxonomy" id="186490"/>
    <lineage>
        <taxon>Bacteria</taxon>
        <taxon>Pseudomonadati</taxon>
        <taxon>Pseudomonadota</taxon>
        <taxon>Gammaproteobacteria</taxon>
        <taxon>Candidatus Palibaumannia</taxon>
    </lineage>
</organism>
<dbReference type="InterPro" id="IPR001763">
    <property type="entry name" value="Rhodanese-like_dom"/>
</dbReference>
<evidence type="ECO:0000313" key="2">
    <source>
        <dbReference type="EMBL" id="AIN47190.1"/>
    </source>
</evidence>
<dbReference type="KEGG" id="bcib:IM45_629"/>
<dbReference type="InterPro" id="IPR026340">
    <property type="entry name" value="THII_Thiazole_biosynth_dom"/>
</dbReference>
<feature type="domain" description="Rhodanese" evidence="1">
    <location>
        <begin position="17"/>
        <end position="93"/>
    </location>
</feature>
<dbReference type="NCBIfam" id="TIGR04271">
    <property type="entry name" value="ThiI_C_thiazole"/>
    <property type="match status" value="1"/>
</dbReference>